<keyword evidence="3" id="KW-1185">Reference proteome</keyword>
<feature type="compositionally biased region" description="Low complexity" evidence="1">
    <location>
        <begin position="169"/>
        <end position="203"/>
    </location>
</feature>
<protein>
    <submittedName>
        <fullName evidence="2">Uncharacterized protein</fullName>
    </submittedName>
</protein>
<dbReference type="AlphaFoldDB" id="A0A8J4BTD4"/>
<evidence type="ECO:0000256" key="1">
    <source>
        <dbReference type="SAM" id="MobiDB-lite"/>
    </source>
</evidence>
<gene>
    <name evidence="2" type="ORF">Vafri_21862</name>
</gene>
<feature type="compositionally biased region" description="Polar residues" evidence="1">
    <location>
        <begin position="244"/>
        <end position="262"/>
    </location>
</feature>
<organism evidence="2 3">
    <name type="scientific">Volvox africanus</name>
    <dbReference type="NCBI Taxonomy" id="51714"/>
    <lineage>
        <taxon>Eukaryota</taxon>
        <taxon>Viridiplantae</taxon>
        <taxon>Chlorophyta</taxon>
        <taxon>core chlorophytes</taxon>
        <taxon>Chlorophyceae</taxon>
        <taxon>CS clade</taxon>
        <taxon>Chlamydomonadales</taxon>
        <taxon>Volvocaceae</taxon>
        <taxon>Volvox</taxon>
    </lineage>
</organism>
<dbReference type="Proteomes" id="UP000747399">
    <property type="component" value="Unassembled WGS sequence"/>
</dbReference>
<accession>A0A8J4BTD4</accession>
<name>A0A8J4BTD4_9CHLO</name>
<feature type="region of interest" description="Disordered" evidence="1">
    <location>
        <begin position="398"/>
        <end position="428"/>
    </location>
</feature>
<reference evidence="2" key="1">
    <citation type="journal article" date="2021" name="Proc. Natl. Acad. Sci. U.S.A.">
        <title>Three genomes in the algal genus Volvox reveal the fate of a haploid sex-determining region after a transition to homothallism.</title>
        <authorList>
            <person name="Yamamoto K."/>
            <person name="Hamaji T."/>
            <person name="Kawai-Toyooka H."/>
            <person name="Matsuzaki R."/>
            <person name="Takahashi F."/>
            <person name="Nishimura Y."/>
            <person name="Kawachi M."/>
            <person name="Noguchi H."/>
            <person name="Minakuchi Y."/>
            <person name="Umen J.G."/>
            <person name="Toyoda A."/>
            <person name="Nozaki H."/>
        </authorList>
    </citation>
    <scope>NUCLEOTIDE SEQUENCE</scope>
    <source>
        <strain evidence="2">NIES-3780</strain>
    </source>
</reference>
<feature type="compositionally biased region" description="Polar residues" evidence="1">
    <location>
        <begin position="214"/>
        <end position="232"/>
    </location>
</feature>
<feature type="region of interest" description="Disordered" evidence="1">
    <location>
        <begin position="160"/>
        <end position="270"/>
    </location>
</feature>
<comment type="caution">
    <text evidence="2">The sequence shown here is derived from an EMBL/GenBank/DDBJ whole genome shotgun (WGS) entry which is preliminary data.</text>
</comment>
<feature type="compositionally biased region" description="Low complexity" evidence="1">
    <location>
        <begin position="406"/>
        <end position="427"/>
    </location>
</feature>
<dbReference type="EMBL" id="BNCO01000122">
    <property type="protein sequence ID" value="GIL68639.1"/>
    <property type="molecule type" value="Genomic_DNA"/>
</dbReference>
<sequence length="529" mass="54846">MGSAASKSRSRDAAVFSQASKESAIAEALVSSTFEKMPSLLGVPGSKRVASELVRPDAEALMFFQSNSGQHEVTGESRQGRQILYEGTLVAIKAVGDEDGRPRALAHVQLVLSWPEDLFQANNSREVGELTPKHVLATVVALRVDSLLLASSDFLEVQDPKSFSAATKPSRSTPPSSSSSSSSSSLSSLQQQRLQQQPFSSLSIPPGLEPGSTFRCNSAAPSLSTPCLPTASQRRRTPAAASSREISSPSRATSCRTITPGPSRSDALPPIAPPAASTAGAAITSFGGLRDDGLLLIGAHWSGEARNGPQGRLKLRSCAPPGAVAPAEVGPQALTLELLPQPFLFHFAIAYKRDEAAELRDALVRKLGAISRRTRPLRVWDMMAAPPTPMGVMAAPPMPASGSSRPNTSPPTYLLTPPSPTSPKLAPVRSTTADSCRAVGAGAGAAFPHSCMATSADTPAPVLESTIYSGTGVSLLAATRNPGSAGTSVAANLLILLSPGVWDCEEVVSALRQARDTAAASSSAVSGFQ</sequence>
<evidence type="ECO:0000313" key="2">
    <source>
        <dbReference type="EMBL" id="GIL68639.1"/>
    </source>
</evidence>
<proteinExistence type="predicted"/>
<feature type="non-terminal residue" evidence="2">
    <location>
        <position position="529"/>
    </location>
</feature>
<evidence type="ECO:0000313" key="3">
    <source>
        <dbReference type="Proteomes" id="UP000747399"/>
    </source>
</evidence>